<feature type="coiled-coil region" evidence="8">
    <location>
        <begin position="310"/>
        <end position="337"/>
    </location>
</feature>
<dbReference type="Gene3D" id="6.10.140.1350">
    <property type="match status" value="1"/>
</dbReference>
<keyword evidence="6" id="KW-0906">Nuclear pore complex</keyword>
<dbReference type="GO" id="GO:0051028">
    <property type="term" value="P:mRNA transport"/>
    <property type="evidence" value="ECO:0007669"/>
    <property type="project" value="UniProtKB-KW"/>
</dbReference>
<proteinExistence type="predicted"/>
<dbReference type="PANTHER" id="PTHR13437:SF2">
    <property type="entry name" value="NUCLEOPORIN P58_P45"/>
    <property type="match status" value="1"/>
</dbReference>
<keyword evidence="8" id="KW-0175">Coiled coil</keyword>
<evidence type="ECO:0000313" key="11">
    <source>
        <dbReference type="Proteomes" id="UP000634236"/>
    </source>
</evidence>
<feature type="compositionally biased region" description="Basic and acidic residues" evidence="9">
    <location>
        <begin position="192"/>
        <end position="202"/>
    </location>
</feature>
<evidence type="ECO:0000256" key="7">
    <source>
        <dbReference type="ARBA" id="ARBA00023242"/>
    </source>
</evidence>
<dbReference type="GO" id="GO:0015031">
    <property type="term" value="P:protein transport"/>
    <property type="evidence" value="ECO:0007669"/>
    <property type="project" value="UniProtKB-KW"/>
</dbReference>
<evidence type="ECO:0000256" key="6">
    <source>
        <dbReference type="ARBA" id="ARBA00023132"/>
    </source>
</evidence>
<dbReference type="PANTHER" id="PTHR13437">
    <property type="entry name" value="NUCLEOPORIN P58/P45 NUCLEOPORIN-LIKE PROTEIN 1"/>
    <property type="match status" value="1"/>
</dbReference>
<dbReference type="Proteomes" id="UP000634236">
    <property type="component" value="Unassembled WGS sequence"/>
</dbReference>
<accession>A0A851KEA4</accession>
<organism evidence="10 11">
    <name type="scientific">Vidua chalybeata</name>
    <name type="common">Village indigobird</name>
    <dbReference type="NCBI Taxonomy" id="81927"/>
    <lineage>
        <taxon>Eukaryota</taxon>
        <taxon>Metazoa</taxon>
        <taxon>Chordata</taxon>
        <taxon>Craniata</taxon>
        <taxon>Vertebrata</taxon>
        <taxon>Euteleostomi</taxon>
        <taxon>Archelosauria</taxon>
        <taxon>Archosauria</taxon>
        <taxon>Dinosauria</taxon>
        <taxon>Saurischia</taxon>
        <taxon>Theropoda</taxon>
        <taxon>Coelurosauria</taxon>
        <taxon>Aves</taxon>
        <taxon>Neognathae</taxon>
        <taxon>Neoaves</taxon>
        <taxon>Telluraves</taxon>
        <taxon>Australaves</taxon>
        <taxon>Passeriformes</taxon>
        <taxon>Passeroidea</taxon>
        <taxon>Estrildidae</taxon>
        <taxon>Viduinae</taxon>
        <taxon>Vidua</taxon>
    </lineage>
</organism>
<keyword evidence="7" id="KW-0539">Nucleus</keyword>
<keyword evidence="2" id="KW-0813">Transport</keyword>
<keyword evidence="5" id="KW-0811">Translocation</keyword>
<evidence type="ECO:0000256" key="2">
    <source>
        <dbReference type="ARBA" id="ARBA00022448"/>
    </source>
</evidence>
<evidence type="ECO:0000256" key="5">
    <source>
        <dbReference type="ARBA" id="ARBA00023010"/>
    </source>
</evidence>
<gene>
    <name evidence="10" type="primary">Nup58</name>
    <name evidence="10" type="ORF">VIDCHA_R11991</name>
</gene>
<reference evidence="10" key="1">
    <citation type="submission" date="2019-09" db="EMBL/GenBank/DDBJ databases">
        <title>Bird 10,000 Genomes (B10K) Project - Family phase.</title>
        <authorList>
            <person name="Zhang G."/>
        </authorList>
    </citation>
    <scope>NUCLEOTIDE SEQUENCE</scope>
    <source>
        <strain evidence="10">OUT-0048</strain>
        <tissue evidence="10">Muscle</tissue>
    </source>
</reference>
<feature type="non-terminal residue" evidence="10">
    <location>
        <position position="1"/>
    </location>
</feature>
<dbReference type="InterPro" id="IPR024882">
    <property type="entry name" value="NUP58/p45/49"/>
</dbReference>
<keyword evidence="4" id="KW-0653">Protein transport</keyword>
<evidence type="ECO:0000256" key="9">
    <source>
        <dbReference type="SAM" id="MobiDB-lite"/>
    </source>
</evidence>
<dbReference type="GO" id="GO:0005643">
    <property type="term" value="C:nuclear pore"/>
    <property type="evidence" value="ECO:0007669"/>
    <property type="project" value="UniProtKB-SubCell"/>
</dbReference>
<evidence type="ECO:0000256" key="1">
    <source>
        <dbReference type="ARBA" id="ARBA00004567"/>
    </source>
</evidence>
<dbReference type="GO" id="GO:0008139">
    <property type="term" value="F:nuclear localization sequence binding"/>
    <property type="evidence" value="ECO:0007669"/>
    <property type="project" value="InterPro"/>
</dbReference>
<evidence type="ECO:0000313" key="10">
    <source>
        <dbReference type="EMBL" id="NXB87811.1"/>
    </source>
</evidence>
<evidence type="ECO:0000256" key="8">
    <source>
        <dbReference type="SAM" id="Coils"/>
    </source>
</evidence>
<keyword evidence="3" id="KW-0509">mRNA transport</keyword>
<feature type="non-terminal residue" evidence="10">
    <location>
        <position position="559"/>
    </location>
</feature>
<evidence type="ECO:0000256" key="4">
    <source>
        <dbReference type="ARBA" id="ARBA00022927"/>
    </source>
</evidence>
<keyword evidence="11" id="KW-1185">Reference proteome</keyword>
<sequence>SSTGGLNFGTLGSSTATATTSAPSSGFGSGLFGTKSTTGFTLGSTSTGRKEFLVITGFGFLLGTPATTSAATTGFSIGFNKPAGSATPFALPVTSTSAGGLSLSSALTSTPAAGTTGFTLNLGGTTAPTTTASTGLSLGGALAGLGGSLFQNTSTAATGLGQNALGLSLGTTAAPSTTANEGLGGIDFSSSSDKKSKDSKALKDENLPPVICQDVENLQKFVKEQKQVQEEISRMSSKAMLKVQEDIKALKQLLSVVASGLQRNILNIDKLKVETAQELKNAEIALRTQKTPPGLQHENTAPADYFRILVEQFEVQLQQYRQQIEELENHLATQANNSHITPQDLSMAMQKIYQTFVALAAQLQSIHENVKMLKDQYLGYRKSFLGDAMDVFEARRTEAKKWQSAPRVTTGPTPFSNIPNAAAVAMAATLTQQQQPATGPQPSLGVSFGTPFGSGIGTGLQSSGLGSSSLGGFGSSSAFGSSATGASSFGFGTTSKPSGSLSAGFGSSTTSGFNFSNPGITASAGLTFGVSNPASAGFGTGGQLLQLKKPPAGNKRGKR</sequence>
<dbReference type="Pfam" id="PF15967">
    <property type="entry name" value="Nucleoporin_FG2"/>
    <property type="match status" value="1"/>
</dbReference>
<feature type="region of interest" description="Disordered" evidence="9">
    <location>
        <begin position="537"/>
        <end position="559"/>
    </location>
</feature>
<evidence type="ECO:0000256" key="3">
    <source>
        <dbReference type="ARBA" id="ARBA00022816"/>
    </source>
</evidence>
<protein>
    <submittedName>
        <fullName evidence="10">NUP58 protein</fullName>
    </submittedName>
</protein>
<dbReference type="GO" id="GO:0017056">
    <property type="term" value="F:structural constituent of nuclear pore"/>
    <property type="evidence" value="ECO:0007669"/>
    <property type="project" value="InterPro"/>
</dbReference>
<dbReference type="EMBL" id="WBNB01001083">
    <property type="protein sequence ID" value="NXB87811.1"/>
    <property type="molecule type" value="Genomic_DNA"/>
</dbReference>
<comment type="caution">
    <text evidence="10">The sequence shown here is derived from an EMBL/GenBank/DDBJ whole genome shotgun (WGS) entry which is preliminary data.</text>
</comment>
<comment type="subcellular location">
    <subcellularLocation>
        <location evidence="1">Nucleus</location>
        <location evidence="1">Nuclear pore complex</location>
    </subcellularLocation>
</comment>
<name>A0A851KEA4_VIDCH</name>
<feature type="region of interest" description="Disordered" evidence="9">
    <location>
        <begin position="180"/>
        <end position="202"/>
    </location>
</feature>
<dbReference type="AlphaFoldDB" id="A0A851KEA4"/>